<dbReference type="VEuPathDB" id="PiroplasmaDB:TA16455"/>
<evidence type="ECO:0000256" key="2">
    <source>
        <dbReference type="SAM" id="MobiDB-lite"/>
    </source>
</evidence>
<dbReference type="PANTHER" id="PTHR12811">
    <property type="entry name" value="VACUOLAR PROTEIN SORTING VPS16"/>
    <property type="match status" value="1"/>
</dbReference>
<dbReference type="InterPro" id="IPR038132">
    <property type="entry name" value="Vps16_C_sf"/>
</dbReference>
<dbReference type="Gene3D" id="1.10.150.780">
    <property type="entry name" value="Vps16, C-terminal region"/>
    <property type="match status" value="1"/>
</dbReference>
<dbReference type="InterPro" id="IPR006925">
    <property type="entry name" value="Vps16_C"/>
</dbReference>
<evidence type="ECO:0000259" key="3">
    <source>
        <dbReference type="Pfam" id="PF04840"/>
    </source>
</evidence>
<evidence type="ECO:0000313" key="5">
    <source>
        <dbReference type="EMBL" id="SVP89268.1"/>
    </source>
</evidence>
<organism evidence="6">
    <name type="scientific">Theileria annulata</name>
    <dbReference type="NCBI Taxonomy" id="5874"/>
    <lineage>
        <taxon>Eukaryota</taxon>
        <taxon>Sar</taxon>
        <taxon>Alveolata</taxon>
        <taxon>Apicomplexa</taxon>
        <taxon>Aconoidasida</taxon>
        <taxon>Piroplasmida</taxon>
        <taxon>Theileriidae</taxon>
        <taxon>Theileria</taxon>
    </lineage>
</organism>
<dbReference type="EMBL" id="UIVT01000001">
    <property type="protein sequence ID" value="SVP89268.1"/>
    <property type="molecule type" value="Genomic_DNA"/>
</dbReference>
<protein>
    <submittedName>
        <fullName evidence="6">Vacuolar sorting protein (Vps16 homologue), putative</fullName>
    </submittedName>
</protein>
<reference evidence="6" key="1">
    <citation type="submission" date="2018-07" db="EMBL/GenBank/DDBJ databases">
        <authorList>
            <person name="Quirk P.G."/>
            <person name="Krulwich T.A."/>
        </authorList>
    </citation>
    <scope>NUCLEOTIDE SEQUENCE</scope>
    <source>
        <strain evidence="6">Anand</strain>
    </source>
</reference>
<dbReference type="InterPro" id="IPR016534">
    <property type="entry name" value="VPS16"/>
</dbReference>
<dbReference type="GO" id="GO:0005765">
    <property type="term" value="C:lysosomal membrane"/>
    <property type="evidence" value="ECO:0007669"/>
    <property type="project" value="TreeGrafter"/>
</dbReference>
<evidence type="ECO:0000256" key="1">
    <source>
        <dbReference type="ARBA" id="ARBA00009250"/>
    </source>
</evidence>
<dbReference type="PANTHER" id="PTHR12811:SF0">
    <property type="entry name" value="VACUOLAR PROTEIN SORTING-ASSOCIATED PROTEIN 16 HOMOLOG"/>
    <property type="match status" value="1"/>
</dbReference>
<sequence>MENWCQLGDKNIRREVWPTSQINSAPEDIKAVAPLGTMLAIVSGDSKNLNTDEENVKCVLRIYNGSCVLVTSVKWYVSFENILGIQWTDSLELVSVFTNGCVRVYSAHGELLRTFYLHSYGESNNNRIDQELIKYKIWSNGLVFVNFADQRLYFQKGFETQNTWVVELNEYALSVTALGVVANRSWNQVLVIFSTLNGTNFIKMDHLMKCTNFEDFQKCLLQVNPCTYTHISSSPYHFSHTNLSTCDFEDLKEEQDVNSNINKKVKSNKYFIGMGNNEEGLLTSLCIDDRGVKILWEIKIEPFNNIYTMSEGILAVTFTTKTDNLSNDPKSPNNPPILENESNENDNTEQLLRRDRESNLIKLIYNADYDLNIYTQVVEILSDIGGGLRVFTRSKMEYLDIVSISSELALSPDRCDVTNSLLRTYEMFKNGDEKSSESLYSIRDKLLRASKVCLEASKDQWNFETALLLIEFSIFSSSMNSLNDSTTKNNNNSEEDSVSDQKFKNIELARENESKGDRGHILIICYLRVCKNLVEYNIYTNINQLMLFGLKRLIVLLTSLKLYLLSIRICEFFRISPVLVLIGWITTRIKLGTHLTDSELFSIISNRLDKYLGTVLSFSKVAQVVFKQGRDVLALSFIEREKCPYKQFKVLIKWNELSRAAKVANECGDPTLINFIILKTFNNNDISNIITLSNEYTLIKNMFVHQLLLSGNDKVLQVFYERTNSVFEAGLNSINIYNRNNPFLSNREGEPDGKDKRDDLNRERKYSLNYSNGYFGNKTNTDAAFWHEAVNNEMLLLEHQITLENTHESLKSIKLVGRSLMETIYELYKLNLTKEVEVLVNAFKLPINQIRCAKIAAYHKTHNVQELFNLIQDKQFSSVYIKPNFTYFHLLLQTLISLGANTHVDTIIHNMKPSQHNYWRNFVNQFNKN</sequence>
<feature type="domain" description="Vps16 C-terminal" evidence="3">
    <location>
        <begin position="616"/>
        <end position="724"/>
    </location>
</feature>
<dbReference type="GO" id="GO:0030897">
    <property type="term" value="C:HOPS complex"/>
    <property type="evidence" value="ECO:0007669"/>
    <property type="project" value="TreeGrafter"/>
</dbReference>
<evidence type="ECO:0000259" key="4">
    <source>
        <dbReference type="Pfam" id="PF04841"/>
    </source>
</evidence>
<evidence type="ECO:0000313" key="6">
    <source>
        <dbReference type="EMBL" id="SVP90408.1"/>
    </source>
</evidence>
<dbReference type="InterPro" id="IPR006926">
    <property type="entry name" value="Vps16_N"/>
</dbReference>
<feature type="region of interest" description="Disordered" evidence="2">
    <location>
        <begin position="324"/>
        <end position="349"/>
    </location>
</feature>
<dbReference type="AlphaFoldDB" id="A0A3B0N898"/>
<dbReference type="GO" id="GO:0042144">
    <property type="term" value="P:vacuole fusion, non-autophagic"/>
    <property type="evidence" value="ECO:0007669"/>
    <property type="project" value="TreeGrafter"/>
</dbReference>
<accession>A0A3B0N898</accession>
<proteinExistence type="inferred from homology"/>
<feature type="domain" description="Vps16 N-terminal" evidence="4">
    <location>
        <begin position="14"/>
        <end position="164"/>
    </location>
</feature>
<dbReference type="GO" id="GO:0003779">
    <property type="term" value="F:actin binding"/>
    <property type="evidence" value="ECO:0007669"/>
    <property type="project" value="TreeGrafter"/>
</dbReference>
<name>A0A3B0N898_THEAN</name>
<dbReference type="GO" id="GO:0006886">
    <property type="term" value="P:intracellular protein transport"/>
    <property type="evidence" value="ECO:0007669"/>
    <property type="project" value="InterPro"/>
</dbReference>
<dbReference type="Pfam" id="PF04840">
    <property type="entry name" value="Vps16_C"/>
    <property type="match status" value="2"/>
</dbReference>
<feature type="domain" description="Vps16 C-terminal" evidence="3">
    <location>
        <begin position="784"/>
        <end position="875"/>
    </location>
</feature>
<dbReference type="GO" id="GO:0016197">
    <property type="term" value="P:endosomal transport"/>
    <property type="evidence" value="ECO:0007669"/>
    <property type="project" value="TreeGrafter"/>
</dbReference>
<dbReference type="Pfam" id="PF04841">
    <property type="entry name" value="Vps16_N"/>
    <property type="match status" value="2"/>
</dbReference>
<dbReference type="GO" id="GO:0005768">
    <property type="term" value="C:endosome"/>
    <property type="evidence" value="ECO:0007669"/>
    <property type="project" value="TreeGrafter"/>
</dbReference>
<comment type="similarity">
    <text evidence="1">Belongs to the VPS16 family.</text>
</comment>
<feature type="domain" description="Vps16 N-terminal" evidence="4">
    <location>
        <begin position="360"/>
        <end position="475"/>
    </location>
</feature>
<dbReference type="EMBL" id="UIVS01000001">
    <property type="protein sequence ID" value="SVP90408.1"/>
    <property type="molecule type" value="Genomic_DNA"/>
</dbReference>
<gene>
    <name evidence="5" type="ORF">TAT_000112100</name>
    <name evidence="6" type="ORF">TAV_000111400</name>
</gene>